<proteinExistence type="predicted"/>
<reference evidence="2" key="2">
    <citation type="submission" date="2016-06" db="EMBL/GenBank/DDBJ databases">
        <title>The genome of a short-lived fish provides insights into sex chromosome evolution and the genetic control of aging.</title>
        <authorList>
            <person name="Reichwald K."/>
            <person name="Felder M."/>
            <person name="Petzold A."/>
            <person name="Koch P."/>
            <person name="Groth M."/>
            <person name="Platzer M."/>
        </authorList>
    </citation>
    <scope>NUCLEOTIDE SEQUENCE</scope>
    <source>
        <tissue evidence="2">Brain</tissue>
    </source>
</reference>
<dbReference type="AlphaFoldDB" id="A0A1A7WQJ9"/>
<protein>
    <submittedName>
        <fullName evidence="2">Uncharacterized protein</fullName>
    </submittedName>
</protein>
<evidence type="ECO:0000256" key="1">
    <source>
        <dbReference type="SAM" id="MobiDB-lite"/>
    </source>
</evidence>
<gene>
    <name evidence="2" type="primary">Nfu_g_1_026004</name>
</gene>
<dbReference type="EMBL" id="HADW01006516">
    <property type="protein sequence ID" value="SBP07916.1"/>
    <property type="molecule type" value="Transcribed_RNA"/>
</dbReference>
<evidence type="ECO:0000313" key="2">
    <source>
        <dbReference type="EMBL" id="SBP07916.1"/>
    </source>
</evidence>
<feature type="region of interest" description="Disordered" evidence="1">
    <location>
        <begin position="50"/>
        <end position="86"/>
    </location>
</feature>
<accession>A0A1A7WQJ9</accession>
<feature type="non-terminal residue" evidence="2">
    <location>
        <position position="86"/>
    </location>
</feature>
<reference evidence="2" key="1">
    <citation type="submission" date="2016-05" db="EMBL/GenBank/DDBJ databases">
        <authorList>
            <person name="Lavstsen T."/>
            <person name="Jespersen J.S."/>
        </authorList>
    </citation>
    <scope>NUCLEOTIDE SEQUENCE</scope>
    <source>
        <tissue evidence="2">Brain</tissue>
    </source>
</reference>
<sequence>DLVHNAKQAQQRWSHWAPTAEKQDFDRRMIELETCLPKLVMGKAALIKAAGSKRDTNQTPVTAHSASPVAAIKPEATALPHFTGSQ</sequence>
<organism evidence="2">
    <name type="scientific">Iconisemion striatum</name>
    <dbReference type="NCBI Taxonomy" id="60296"/>
    <lineage>
        <taxon>Eukaryota</taxon>
        <taxon>Metazoa</taxon>
        <taxon>Chordata</taxon>
        <taxon>Craniata</taxon>
        <taxon>Vertebrata</taxon>
        <taxon>Euteleostomi</taxon>
        <taxon>Actinopterygii</taxon>
        <taxon>Neopterygii</taxon>
        <taxon>Teleostei</taxon>
        <taxon>Neoteleostei</taxon>
        <taxon>Acanthomorphata</taxon>
        <taxon>Ovalentaria</taxon>
        <taxon>Atherinomorphae</taxon>
        <taxon>Cyprinodontiformes</taxon>
        <taxon>Nothobranchiidae</taxon>
        <taxon>Iconisemion</taxon>
    </lineage>
</organism>
<name>A0A1A7WQJ9_9TELE</name>
<feature type="non-terminal residue" evidence="2">
    <location>
        <position position="1"/>
    </location>
</feature>